<name>A0A7J0BSB4_9BACT</name>
<dbReference type="Pfam" id="PF06114">
    <property type="entry name" value="Peptidase_M78"/>
    <property type="match status" value="1"/>
</dbReference>
<proteinExistence type="inferred from homology"/>
<dbReference type="InterPro" id="IPR010982">
    <property type="entry name" value="Lambda_DNA-bd_dom_sf"/>
</dbReference>
<dbReference type="SMART" id="SM00530">
    <property type="entry name" value="HTH_XRE"/>
    <property type="match status" value="1"/>
</dbReference>
<dbReference type="InterPro" id="IPR052345">
    <property type="entry name" value="Rad_response_metalloprotease"/>
</dbReference>
<dbReference type="Pfam" id="PF01381">
    <property type="entry name" value="HTH_3"/>
    <property type="match status" value="1"/>
</dbReference>
<comment type="similarity">
    <text evidence="1">Belongs to the short-chain fatty acyl-CoA assimilation regulator (ScfR) family.</text>
</comment>
<dbReference type="Proteomes" id="UP000503820">
    <property type="component" value="Unassembled WGS sequence"/>
</dbReference>
<dbReference type="InterPro" id="IPR010359">
    <property type="entry name" value="IrrE_HExxH"/>
</dbReference>
<dbReference type="SUPFAM" id="SSF47413">
    <property type="entry name" value="lambda repressor-like DNA-binding domains"/>
    <property type="match status" value="1"/>
</dbReference>
<dbReference type="Gene3D" id="1.10.10.2910">
    <property type="match status" value="1"/>
</dbReference>
<sequence>MPSKGLQYYLNKLNPSMVTYARELKGVTKKELAESLRKTPATISRIESGDLRPDIETFFSLSRVLNVEPQFLSRDENDFLAFDISRIHFRGQRKASATQKKMLIRQGEAVSDVFNFFKKRGISFPSDNISDLSTPAQTQYDIEELSIELRKRLNLGFGPISNLTNSLECNGYTIIKLENGHGFSIDAFSSMSGKTPTIVLCPHESSSRALFSIAHEIGHLLLHEYTDGSMQQEKEANYFASSFLMPWKSFKDECPKRWNYTAFSELKKRWKLSIGAMLYRAKQLNIFSDSTYIRAIKQMKYSGTSIHEPNEPDTEKVSLFSEAISLLIDNNIKINEIEEQTGHKRKNIIDILIAQDVDQELVSRFIPGNTQERKPLVQMMP</sequence>
<reference evidence="3 4" key="1">
    <citation type="submission" date="2020-05" db="EMBL/GenBank/DDBJ databases">
        <title>Draft genome sequence of Desulfovibrio psychrotolerans JS1T.</title>
        <authorList>
            <person name="Ueno A."/>
            <person name="Tamazawa S."/>
            <person name="Tamamura S."/>
            <person name="Murakami T."/>
            <person name="Kiyama T."/>
            <person name="Inomata H."/>
            <person name="Amano Y."/>
            <person name="Miyakawa K."/>
            <person name="Tamaki H."/>
            <person name="Naganuma T."/>
            <person name="Kaneko K."/>
        </authorList>
    </citation>
    <scope>NUCLEOTIDE SEQUENCE [LARGE SCALE GENOMIC DNA]</scope>
    <source>
        <strain evidence="3 4">JS1</strain>
    </source>
</reference>
<organism evidence="3 4">
    <name type="scientific">Desulfovibrio psychrotolerans</name>
    <dbReference type="NCBI Taxonomy" id="415242"/>
    <lineage>
        <taxon>Bacteria</taxon>
        <taxon>Pseudomonadati</taxon>
        <taxon>Thermodesulfobacteriota</taxon>
        <taxon>Desulfovibrionia</taxon>
        <taxon>Desulfovibrionales</taxon>
        <taxon>Desulfovibrionaceae</taxon>
        <taxon>Desulfovibrio</taxon>
    </lineage>
</organism>
<keyword evidence="4" id="KW-1185">Reference proteome</keyword>
<dbReference type="PANTHER" id="PTHR43236:SF1">
    <property type="entry name" value="BLL7220 PROTEIN"/>
    <property type="match status" value="1"/>
</dbReference>
<dbReference type="GO" id="GO:0003677">
    <property type="term" value="F:DNA binding"/>
    <property type="evidence" value="ECO:0007669"/>
    <property type="project" value="UniProtKB-KW"/>
</dbReference>
<evidence type="ECO:0000313" key="4">
    <source>
        <dbReference type="Proteomes" id="UP000503820"/>
    </source>
</evidence>
<dbReference type="EMBL" id="BLVP01000002">
    <property type="protein sequence ID" value="GFM36072.1"/>
    <property type="molecule type" value="Genomic_DNA"/>
</dbReference>
<feature type="domain" description="HTH cro/C1-type" evidence="2">
    <location>
        <begin position="18"/>
        <end position="72"/>
    </location>
</feature>
<comment type="caution">
    <text evidence="3">The sequence shown here is derived from an EMBL/GenBank/DDBJ whole genome shotgun (WGS) entry which is preliminary data.</text>
</comment>
<dbReference type="Gene3D" id="1.10.260.40">
    <property type="entry name" value="lambda repressor-like DNA-binding domains"/>
    <property type="match status" value="1"/>
</dbReference>
<dbReference type="PANTHER" id="PTHR43236">
    <property type="entry name" value="ANTITOXIN HIGA1"/>
    <property type="match status" value="1"/>
</dbReference>
<dbReference type="PROSITE" id="PS50943">
    <property type="entry name" value="HTH_CROC1"/>
    <property type="match status" value="1"/>
</dbReference>
<evidence type="ECO:0000256" key="1">
    <source>
        <dbReference type="ARBA" id="ARBA00007227"/>
    </source>
</evidence>
<dbReference type="RefSeq" id="WP_174408762.1">
    <property type="nucleotide sequence ID" value="NZ_BLVP01000002.1"/>
</dbReference>
<protein>
    <submittedName>
        <fullName evidence="3">DNA-binding protein</fullName>
    </submittedName>
</protein>
<dbReference type="CDD" id="cd00093">
    <property type="entry name" value="HTH_XRE"/>
    <property type="match status" value="1"/>
</dbReference>
<dbReference type="InterPro" id="IPR001387">
    <property type="entry name" value="Cro/C1-type_HTH"/>
</dbReference>
<accession>A0A7J0BSB4</accession>
<evidence type="ECO:0000313" key="3">
    <source>
        <dbReference type="EMBL" id="GFM36072.1"/>
    </source>
</evidence>
<keyword evidence="3" id="KW-0238">DNA-binding</keyword>
<dbReference type="AlphaFoldDB" id="A0A7J0BSB4"/>
<evidence type="ECO:0000259" key="2">
    <source>
        <dbReference type="PROSITE" id="PS50943"/>
    </source>
</evidence>
<gene>
    <name evidence="3" type="ORF">DSM19430T_07560</name>
</gene>